<dbReference type="InterPro" id="IPR020617">
    <property type="entry name" value="Thiolase_C"/>
</dbReference>
<keyword evidence="4 6" id="KW-0012">Acyltransferase</keyword>
<feature type="domain" description="Thiolase C-terminal" evidence="8">
    <location>
        <begin position="258"/>
        <end position="378"/>
    </location>
</feature>
<sequence length="380" mass="37324">MTPAADVWITAAVRTAVTGRSRVQAHRDAGELGADVVAAVTRGRAEEGVAGVVLGNCWGPGGNPARVAALGAGLGDAVPGWTVDAQCGSGLLAVLQAAGHAALTGRPVVGGGVESASTAPERLRDGVPYTQAPMVPRGRPDPGMTAAADALAAARGITRARQEAFAARSHALALAAAELRAAERARGQEGASAPDDDGPRRLTPAALARFTGVTPGADPDTAVTGGTAARIADGAAAVLLEPGVPDTAPLARPVRLAGGTVTGGDPALPGIAPVAAVRAALDEVGWALEDLAVVEVVEAYAAQALATLDDLGLTDGDAGVDPRVNAAGGALALGHPWGASAAVALVRAVHRLQEQPPGARGLVACAVAGGMGVAALLEVR</sequence>
<gene>
    <name evidence="9" type="ORF">BJ976_000162</name>
</gene>
<dbReference type="AlphaFoldDB" id="A0A4Y8X249"/>
<comment type="similarity">
    <text evidence="1 6">Belongs to the thiolase-like superfamily. Thiolase family.</text>
</comment>
<keyword evidence="3 6" id="KW-0808">Transferase</keyword>
<evidence type="ECO:0000256" key="3">
    <source>
        <dbReference type="ARBA" id="ARBA00022679"/>
    </source>
</evidence>
<dbReference type="OrthoDB" id="1402717at2"/>
<evidence type="ECO:0000259" key="8">
    <source>
        <dbReference type="Pfam" id="PF02803"/>
    </source>
</evidence>
<reference evidence="9 10" key="1">
    <citation type="submission" date="2020-08" db="EMBL/GenBank/DDBJ databases">
        <title>Sequencing the genomes of 1000 actinobacteria strains.</title>
        <authorList>
            <person name="Klenk H.-P."/>
        </authorList>
    </citation>
    <scope>NUCLEOTIDE SEQUENCE [LARGE SCALE GENOMIC DNA]</scope>
    <source>
        <strain evidence="9 10">DSM 19079</strain>
    </source>
</reference>
<dbReference type="Proteomes" id="UP000560081">
    <property type="component" value="Unassembled WGS sequence"/>
</dbReference>
<dbReference type="Pfam" id="PF00108">
    <property type="entry name" value="Thiolase_N"/>
    <property type="match status" value="1"/>
</dbReference>
<proteinExistence type="inferred from homology"/>
<dbReference type="GO" id="GO:0003985">
    <property type="term" value="F:acetyl-CoA C-acetyltransferase activity"/>
    <property type="evidence" value="ECO:0007669"/>
    <property type="project" value="UniProtKB-EC"/>
</dbReference>
<comment type="caution">
    <text evidence="9">The sequence shown here is derived from an EMBL/GenBank/DDBJ whole genome shotgun (WGS) entry which is preliminary data.</text>
</comment>
<evidence type="ECO:0000256" key="1">
    <source>
        <dbReference type="ARBA" id="ARBA00010982"/>
    </source>
</evidence>
<name>A0A4Y8X249_9MICC</name>
<dbReference type="EMBL" id="JACHMC010000001">
    <property type="protein sequence ID" value="MBB4881811.1"/>
    <property type="molecule type" value="Genomic_DNA"/>
</dbReference>
<dbReference type="InterPro" id="IPR016039">
    <property type="entry name" value="Thiolase-like"/>
</dbReference>
<organism evidence="9 10">
    <name type="scientific">Micrococcus flavus</name>
    <dbReference type="NCBI Taxonomy" id="384602"/>
    <lineage>
        <taxon>Bacteria</taxon>
        <taxon>Bacillati</taxon>
        <taxon>Actinomycetota</taxon>
        <taxon>Actinomycetes</taxon>
        <taxon>Micrococcales</taxon>
        <taxon>Micrococcaceae</taxon>
        <taxon>Micrococcus</taxon>
    </lineage>
</organism>
<dbReference type="SUPFAM" id="SSF53901">
    <property type="entry name" value="Thiolase-like"/>
    <property type="match status" value="2"/>
</dbReference>
<evidence type="ECO:0000259" key="7">
    <source>
        <dbReference type="Pfam" id="PF00108"/>
    </source>
</evidence>
<dbReference type="PANTHER" id="PTHR18919">
    <property type="entry name" value="ACETYL-COA C-ACYLTRANSFERASE"/>
    <property type="match status" value="1"/>
</dbReference>
<dbReference type="EC" id="2.3.1.9" evidence="2"/>
<keyword evidence="10" id="KW-1185">Reference proteome</keyword>
<dbReference type="PIRSF" id="PIRSF000429">
    <property type="entry name" value="Ac-CoA_Ac_transf"/>
    <property type="match status" value="1"/>
</dbReference>
<dbReference type="PANTHER" id="PTHR18919:SF107">
    <property type="entry name" value="ACETYL-COA ACETYLTRANSFERASE, CYTOSOLIC"/>
    <property type="match status" value="1"/>
</dbReference>
<protein>
    <recommendedName>
        <fullName evidence="5">Probable acetyl-CoA acetyltransferase</fullName>
        <ecNumber evidence="2">2.3.1.9</ecNumber>
    </recommendedName>
</protein>
<dbReference type="InterPro" id="IPR002155">
    <property type="entry name" value="Thiolase"/>
</dbReference>
<evidence type="ECO:0000256" key="4">
    <source>
        <dbReference type="ARBA" id="ARBA00023315"/>
    </source>
</evidence>
<evidence type="ECO:0000313" key="10">
    <source>
        <dbReference type="Proteomes" id="UP000560081"/>
    </source>
</evidence>
<feature type="domain" description="Thiolase N-terminal" evidence="7">
    <location>
        <begin position="7"/>
        <end position="240"/>
    </location>
</feature>
<dbReference type="Gene3D" id="3.40.47.10">
    <property type="match status" value="2"/>
</dbReference>
<evidence type="ECO:0000256" key="5">
    <source>
        <dbReference type="ARBA" id="ARBA00040529"/>
    </source>
</evidence>
<evidence type="ECO:0000256" key="6">
    <source>
        <dbReference type="RuleBase" id="RU003557"/>
    </source>
</evidence>
<evidence type="ECO:0000256" key="2">
    <source>
        <dbReference type="ARBA" id="ARBA00012705"/>
    </source>
</evidence>
<accession>A0A4Y8X249</accession>
<evidence type="ECO:0000313" key="9">
    <source>
        <dbReference type="EMBL" id="MBB4881811.1"/>
    </source>
</evidence>
<dbReference type="InterPro" id="IPR020616">
    <property type="entry name" value="Thiolase_N"/>
</dbReference>
<dbReference type="RefSeq" id="WP_135029445.1">
    <property type="nucleotide sequence ID" value="NZ_BMLA01000003.1"/>
</dbReference>
<dbReference type="Pfam" id="PF02803">
    <property type="entry name" value="Thiolase_C"/>
    <property type="match status" value="1"/>
</dbReference>